<dbReference type="OrthoDB" id="9792915at2"/>
<keyword evidence="1" id="KW-0810">Translation regulation</keyword>
<protein>
    <submittedName>
        <fullName evidence="4">Translation initiation factor Sui1</fullName>
    </submittedName>
</protein>
<gene>
    <name evidence="4" type="ORF">Q31a_05760</name>
</gene>
<reference evidence="4 5" key="1">
    <citation type="submission" date="2019-02" db="EMBL/GenBank/DDBJ databases">
        <title>Deep-cultivation of Planctomycetes and their phenomic and genomic characterization uncovers novel biology.</title>
        <authorList>
            <person name="Wiegand S."/>
            <person name="Jogler M."/>
            <person name="Boedeker C."/>
            <person name="Pinto D."/>
            <person name="Vollmers J."/>
            <person name="Rivas-Marin E."/>
            <person name="Kohn T."/>
            <person name="Peeters S.H."/>
            <person name="Heuer A."/>
            <person name="Rast P."/>
            <person name="Oberbeckmann S."/>
            <person name="Bunk B."/>
            <person name="Jeske O."/>
            <person name="Meyerdierks A."/>
            <person name="Storesund J.E."/>
            <person name="Kallscheuer N."/>
            <person name="Luecker S."/>
            <person name="Lage O.M."/>
            <person name="Pohl T."/>
            <person name="Merkel B.J."/>
            <person name="Hornburger P."/>
            <person name="Mueller R.-W."/>
            <person name="Bruemmer F."/>
            <person name="Labrenz M."/>
            <person name="Spormann A.M."/>
            <person name="Op den Camp H."/>
            <person name="Overmann J."/>
            <person name="Amann R."/>
            <person name="Jetten M.S.M."/>
            <person name="Mascher T."/>
            <person name="Medema M.H."/>
            <person name="Devos D.P."/>
            <person name="Kaster A.-K."/>
            <person name="Ovreas L."/>
            <person name="Rohde M."/>
            <person name="Galperin M.Y."/>
            <person name="Jogler C."/>
        </authorList>
    </citation>
    <scope>NUCLEOTIDE SEQUENCE [LARGE SCALE GENOMIC DNA]</scope>
    <source>
        <strain evidence="4 5">Q31a</strain>
    </source>
</reference>
<proteinExistence type="predicted"/>
<keyword evidence="5" id="KW-1185">Reference proteome</keyword>
<dbReference type="EMBL" id="CP036298">
    <property type="protein sequence ID" value="QDV22292.1"/>
    <property type="molecule type" value="Genomic_DNA"/>
</dbReference>
<dbReference type="PIRSF" id="PIRSF037511">
    <property type="entry name" value="Transl_init_SUI1_pro"/>
    <property type="match status" value="1"/>
</dbReference>
<evidence type="ECO:0000256" key="1">
    <source>
        <dbReference type="ARBA" id="ARBA00022845"/>
    </source>
</evidence>
<dbReference type="InterPro" id="IPR001950">
    <property type="entry name" value="SUI1"/>
</dbReference>
<dbReference type="AlphaFoldDB" id="A0A518G114"/>
<dbReference type="InterPro" id="IPR036877">
    <property type="entry name" value="SUI1_dom_sf"/>
</dbReference>
<dbReference type="InterPro" id="IPR005872">
    <property type="entry name" value="SUI1_arc_bac"/>
</dbReference>
<dbReference type="Proteomes" id="UP000318017">
    <property type="component" value="Chromosome"/>
</dbReference>
<feature type="domain" description="SUI1" evidence="3">
    <location>
        <begin position="42"/>
        <end position="108"/>
    </location>
</feature>
<evidence type="ECO:0000259" key="3">
    <source>
        <dbReference type="PROSITE" id="PS50296"/>
    </source>
</evidence>
<dbReference type="Gene3D" id="3.30.780.10">
    <property type="entry name" value="SUI1-like domain"/>
    <property type="match status" value="1"/>
</dbReference>
<dbReference type="Pfam" id="PF01253">
    <property type="entry name" value="SUI1"/>
    <property type="match status" value="1"/>
</dbReference>
<evidence type="ECO:0000313" key="5">
    <source>
        <dbReference type="Proteomes" id="UP000318017"/>
    </source>
</evidence>
<sequence>MGLFDGTPLERPIHCDRCGLDEKDCRCAPLPAADVLPSAQRLQIRVEKRKRGKLMTVVKGFECQPQQLQQVLTTLKNHCGAGGTTESMSVEIQGQHLERAQAKLRELGYRV</sequence>
<keyword evidence="2" id="KW-0648">Protein biosynthesis</keyword>
<dbReference type="GO" id="GO:0006417">
    <property type="term" value="P:regulation of translation"/>
    <property type="evidence" value="ECO:0007669"/>
    <property type="project" value="UniProtKB-KW"/>
</dbReference>
<dbReference type="PROSITE" id="PS50296">
    <property type="entry name" value="SUI1"/>
    <property type="match status" value="1"/>
</dbReference>
<keyword evidence="4" id="KW-0396">Initiation factor</keyword>
<dbReference type="RefSeq" id="WP_145073613.1">
    <property type="nucleotide sequence ID" value="NZ_CP036298.1"/>
</dbReference>
<evidence type="ECO:0000313" key="4">
    <source>
        <dbReference type="EMBL" id="QDV22292.1"/>
    </source>
</evidence>
<dbReference type="GO" id="GO:0003743">
    <property type="term" value="F:translation initiation factor activity"/>
    <property type="evidence" value="ECO:0007669"/>
    <property type="project" value="UniProtKB-KW"/>
</dbReference>
<dbReference type="SUPFAM" id="SSF55159">
    <property type="entry name" value="eIF1-like"/>
    <property type="match status" value="1"/>
</dbReference>
<name>A0A518G114_9BACT</name>
<dbReference type="KEGG" id="ahel:Q31a_05760"/>
<dbReference type="CDD" id="cd11567">
    <property type="entry name" value="YciH_like"/>
    <property type="match status" value="1"/>
</dbReference>
<organism evidence="4 5">
    <name type="scientific">Aureliella helgolandensis</name>
    <dbReference type="NCBI Taxonomy" id="2527968"/>
    <lineage>
        <taxon>Bacteria</taxon>
        <taxon>Pseudomonadati</taxon>
        <taxon>Planctomycetota</taxon>
        <taxon>Planctomycetia</taxon>
        <taxon>Pirellulales</taxon>
        <taxon>Pirellulaceae</taxon>
        <taxon>Aureliella</taxon>
    </lineage>
</organism>
<evidence type="ECO:0000256" key="2">
    <source>
        <dbReference type="ARBA" id="ARBA00022917"/>
    </source>
</evidence>
<accession>A0A518G114</accession>